<dbReference type="EMBL" id="CAJNOR010007898">
    <property type="protein sequence ID" value="CAF1625092.1"/>
    <property type="molecule type" value="Genomic_DNA"/>
</dbReference>
<accession>A0A815R009</accession>
<comment type="caution">
    <text evidence="1">The sequence shown here is derived from an EMBL/GenBank/DDBJ whole genome shotgun (WGS) entry which is preliminary data.</text>
</comment>
<name>A0A815R009_ADIRI</name>
<keyword evidence="3" id="KW-1185">Reference proteome</keyword>
<dbReference type="Proteomes" id="UP000663828">
    <property type="component" value="Unassembled WGS sequence"/>
</dbReference>
<dbReference type="Proteomes" id="UP000663852">
    <property type="component" value="Unassembled WGS sequence"/>
</dbReference>
<sequence>MQTLELLVLPDRDNLIRIFDLSNYFRQPGKNVYSDLLTDINSADAFGVHYAAQSSIMQTTLQAIRKQAEIDKHEIKTIEVQSEENIYNADGNNTHHYSCPSIALTSVEDFCSENGFKVGISSIQPTKFDDEKHFLTPQLDYPNYKHTYNSFSGVPNSSRIMSLPKYLVGHQNSNQHNSLKLVPFD</sequence>
<proteinExistence type="predicted"/>
<dbReference type="EMBL" id="CAJNOJ010000498">
    <property type="protein sequence ID" value="CAF1468761.1"/>
    <property type="molecule type" value="Genomic_DNA"/>
</dbReference>
<gene>
    <name evidence="1" type="ORF">EDS130_LOCUS40651</name>
    <name evidence="2" type="ORF">XAT740_LOCUS50796</name>
</gene>
<reference evidence="1" key="1">
    <citation type="submission" date="2021-02" db="EMBL/GenBank/DDBJ databases">
        <authorList>
            <person name="Nowell W R."/>
        </authorList>
    </citation>
    <scope>NUCLEOTIDE SEQUENCE</scope>
</reference>
<evidence type="ECO:0000313" key="2">
    <source>
        <dbReference type="EMBL" id="CAF1625092.1"/>
    </source>
</evidence>
<evidence type="ECO:0000313" key="4">
    <source>
        <dbReference type="Proteomes" id="UP000663852"/>
    </source>
</evidence>
<organism evidence="1 4">
    <name type="scientific">Adineta ricciae</name>
    <name type="common">Rotifer</name>
    <dbReference type="NCBI Taxonomy" id="249248"/>
    <lineage>
        <taxon>Eukaryota</taxon>
        <taxon>Metazoa</taxon>
        <taxon>Spiralia</taxon>
        <taxon>Gnathifera</taxon>
        <taxon>Rotifera</taxon>
        <taxon>Eurotatoria</taxon>
        <taxon>Bdelloidea</taxon>
        <taxon>Adinetida</taxon>
        <taxon>Adinetidae</taxon>
        <taxon>Adineta</taxon>
    </lineage>
</organism>
<evidence type="ECO:0000313" key="1">
    <source>
        <dbReference type="EMBL" id="CAF1468761.1"/>
    </source>
</evidence>
<evidence type="ECO:0000313" key="3">
    <source>
        <dbReference type="Proteomes" id="UP000663828"/>
    </source>
</evidence>
<protein>
    <submittedName>
        <fullName evidence="1">Uncharacterized protein</fullName>
    </submittedName>
</protein>
<dbReference type="AlphaFoldDB" id="A0A815R009"/>